<keyword evidence="2 3" id="KW-0418">Kinase</keyword>
<dbReference type="Proteomes" id="UP000231057">
    <property type="component" value="Chromosome"/>
</dbReference>
<dbReference type="GO" id="GO:0005737">
    <property type="term" value="C:cytoplasm"/>
    <property type="evidence" value="ECO:0007669"/>
    <property type="project" value="UniProtKB-SubCell"/>
</dbReference>
<accession>A0A2D2Q0S2</accession>
<evidence type="ECO:0000256" key="2">
    <source>
        <dbReference type="ARBA" id="ARBA00022777"/>
    </source>
</evidence>
<dbReference type="PANTHER" id="PTHR47363:SF1">
    <property type="entry name" value="GLUCOKINASE"/>
    <property type="match status" value="1"/>
</dbReference>
<protein>
    <recommendedName>
        <fullName evidence="3">Glucokinase</fullName>
        <ecNumber evidence="3">2.7.1.2</ecNumber>
    </recommendedName>
    <alternativeName>
        <fullName evidence="3">Glucose kinase</fullName>
    </alternativeName>
</protein>
<dbReference type="KEGG" id="slw:BRW62_04295"/>
<dbReference type="InterPro" id="IPR043129">
    <property type="entry name" value="ATPase_NBD"/>
</dbReference>
<name>A0A2D2Q0S2_PARLV</name>
<dbReference type="RefSeq" id="WP_099798448.1">
    <property type="nucleotide sequence ID" value="NZ_CP018092.1"/>
</dbReference>
<dbReference type="PANTHER" id="PTHR47363">
    <property type="entry name" value="GLUCOKINASE"/>
    <property type="match status" value="1"/>
</dbReference>
<dbReference type="GO" id="GO:0005536">
    <property type="term" value="F:D-glucose binding"/>
    <property type="evidence" value="ECO:0007669"/>
    <property type="project" value="InterPro"/>
</dbReference>
<dbReference type="Gene3D" id="3.40.367.20">
    <property type="match status" value="1"/>
</dbReference>
<evidence type="ECO:0000256" key="3">
    <source>
        <dbReference type="HAMAP-Rule" id="MF_00524"/>
    </source>
</evidence>
<proteinExistence type="inferred from homology"/>
<dbReference type="GO" id="GO:0006096">
    <property type="term" value="P:glycolytic process"/>
    <property type="evidence" value="ECO:0007669"/>
    <property type="project" value="UniProtKB-UniRule"/>
</dbReference>
<comment type="catalytic activity">
    <reaction evidence="3">
        <text>D-glucose + ATP = D-glucose 6-phosphate + ADP + H(+)</text>
        <dbReference type="Rhea" id="RHEA:17825"/>
        <dbReference type="ChEBI" id="CHEBI:4167"/>
        <dbReference type="ChEBI" id="CHEBI:15378"/>
        <dbReference type="ChEBI" id="CHEBI:30616"/>
        <dbReference type="ChEBI" id="CHEBI:61548"/>
        <dbReference type="ChEBI" id="CHEBI:456216"/>
        <dbReference type="EC" id="2.7.1.2"/>
    </reaction>
</comment>
<dbReference type="NCBIfam" id="TIGR00749">
    <property type="entry name" value="glk"/>
    <property type="match status" value="1"/>
</dbReference>
<dbReference type="CDD" id="cd24008">
    <property type="entry name" value="ASKHA_NBD_GLK"/>
    <property type="match status" value="1"/>
</dbReference>
<keyword evidence="1 3" id="KW-0808">Transferase</keyword>
<feature type="binding site" evidence="3">
    <location>
        <begin position="7"/>
        <end position="12"/>
    </location>
    <ligand>
        <name>ATP</name>
        <dbReference type="ChEBI" id="CHEBI:30616"/>
    </ligand>
</feature>
<evidence type="ECO:0000313" key="6">
    <source>
        <dbReference type="Proteomes" id="UP000231057"/>
    </source>
</evidence>
<dbReference type="Gene3D" id="3.30.420.40">
    <property type="match status" value="1"/>
</dbReference>
<evidence type="ECO:0000256" key="4">
    <source>
        <dbReference type="RuleBase" id="RU004046"/>
    </source>
</evidence>
<keyword evidence="3" id="KW-0324">Glycolysis</keyword>
<organism evidence="5 6">
    <name type="scientific">Parathermosynechococcus lividus PCC 6715</name>
    <dbReference type="NCBI Taxonomy" id="1917166"/>
    <lineage>
        <taxon>Bacteria</taxon>
        <taxon>Bacillati</taxon>
        <taxon>Cyanobacteriota</taxon>
        <taxon>Cyanophyceae</taxon>
        <taxon>Acaryochloridales</taxon>
        <taxon>Thermosynechococcaceae</taxon>
        <taxon>Parathermosynechococcus</taxon>
    </lineage>
</organism>
<dbReference type="EMBL" id="CP018092">
    <property type="protein sequence ID" value="ATS18096.1"/>
    <property type="molecule type" value="Genomic_DNA"/>
</dbReference>
<reference evidence="6" key="2">
    <citation type="journal article" date="2022" name="Front. Microbiol.">
        <title>Comparative Genomic Analysis Revealed Distinct Molecular Components and Organization of CO2-Concentrating Mechanism in Thermophilic Cyanobacteria.</title>
        <authorList>
            <person name="Tang J."/>
            <person name="Zhou H."/>
            <person name="Yao D."/>
            <person name="Riaz S."/>
            <person name="You D."/>
            <person name="Klepacz-Smolka A."/>
            <person name="Daroch M."/>
        </authorList>
    </citation>
    <scope>NUCLEOTIDE SEQUENCE [LARGE SCALE GENOMIC DNA]</scope>
    <source>
        <strain evidence="6">PCC 6715</strain>
    </source>
</reference>
<evidence type="ECO:0000313" key="5">
    <source>
        <dbReference type="EMBL" id="ATS18096.1"/>
    </source>
</evidence>
<keyword evidence="3" id="KW-0547">Nucleotide-binding</keyword>
<evidence type="ECO:0000256" key="1">
    <source>
        <dbReference type="ARBA" id="ARBA00022679"/>
    </source>
</evidence>
<keyword evidence="6" id="KW-1185">Reference proteome</keyword>
<keyword evidence="3" id="KW-0963">Cytoplasm</keyword>
<sequence length="326" mass="34962">MSIILGADVGGTKTLVQLWEVVGSDWHLLRSATYASRDFANLTQLLQDFLSQGSVVPQRACLGIPGPVIDQTAQVTNLGWRVSAHELQDALNIPCVTLLNDFAAVAYGSLVLPPSDIVVLQERPRRSQAPIALLGAGTGLGEALMLWQGDRYQVLPIEGGHTDFPPRNELEIGLLRYLWQHYERVSVERVVSGPGLVNIYDYLKSIEFAPETAAVQTAMATMDRAAVISQFGMAGDPLCAQALTMFVAAYGAEAGNLALKSLPLGGIFIAGGIAAKILPKMTDGTFLTHFLDKGRFRPLMEQLFVAVITNPEVGLLGTVHLAAQGG</sequence>
<dbReference type="GO" id="GO:0004340">
    <property type="term" value="F:glucokinase activity"/>
    <property type="evidence" value="ECO:0007669"/>
    <property type="project" value="UniProtKB-UniRule"/>
</dbReference>
<keyword evidence="3" id="KW-0067">ATP-binding</keyword>
<comment type="similarity">
    <text evidence="3 4">Belongs to the bacterial glucokinase family.</text>
</comment>
<gene>
    <name evidence="3" type="primary">glk</name>
    <name evidence="5" type="ORF">BRW62_04295</name>
</gene>
<comment type="subcellular location">
    <subcellularLocation>
        <location evidence="3">Cytoplasm</location>
    </subcellularLocation>
</comment>
<dbReference type="NCBIfam" id="NF001415">
    <property type="entry name" value="PRK00292.1-2"/>
    <property type="match status" value="1"/>
</dbReference>
<reference evidence="5 6" key="1">
    <citation type="submission" date="2016-11" db="EMBL/GenBank/DDBJ databases">
        <title>Complete genome sequence of thermophilic cyanobacteria strain Synechococcus sp. PCC6715.</title>
        <authorList>
            <person name="Tang J."/>
            <person name="Daroch M."/>
            <person name="Liang Y."/>
            <person name="Jiang D."/>
            <person name="Shah M."/>
        </authorList>
    </citation>
    <scope>NUCLEOTIDE SEQUENCE [LARGE SCALE GENOMIC DNA]</scope>
    <source>
        <strain evidence="5 6">PCC 6715</strain>
    </source>
</reference>
<dbReference type="SUPFAM" id="SSF53067">
    <property type="entry name" value="Actin-like ATPase domain"/>
    <property type="match status" value="1"/>
</dbReference>
<dbReference type="Pfam" id="PF02685">
    <property type="entry name" value="Glucokinase"/>
    <property type="match status" value="1"/>
</dbReference>
<dbReference type="HAMAP" id="MF_00524">
    <property type="entry name" value="Glucokinase"/>
    <property type="match status" value="1"/>
</dbReference>
<dbReference type="GO" id="GO:0005524">
    <property type="term" value="F:ATP binding"/>
    <property type="evidence" value="ECO:0007669"/>
    <property type="project" value="UniProtKB-UniRule"/>
</dbReference>
<dbReference type="OrthoDB" id="9800595at2"/>
<dbReference type="AlphaFoldDB" id="A0A2D2Q0S2"/>
<dbReference type="EC" id="2.7.1.2" evidence="3"/>
<dbReference type="InterPro" id="IPR003836">
    <property type="entry name" value="Glucokinase"/>
</dbReference>